<dbReference type="Proteomes" id="UP001313282">
    <property type="component" value="Unassembled WGS sequence"/>
</dbReference>
<accession>A0AAN8RFM7</accession>
<name>A0AAN8RFM7_9PEZI</name>
<comment type="caution">
    <text evidence="1">The sequence shown here is derived from an EMBL/GenBank/DDBJ whole genome shotgun (WGS) entry which is preliminary data.</text>
</comment>
<sequence length="278" mass="30679">MDIPSSFPGAGRKCHAPVYLVFKSSSVDSGVQTKDIIDNVKAKIQDQQTPHCVSMENLNCRGMVKEGVGCGVDGDSIGVAGDISASVTEHGYSDNSKVYILDGKTIILDMDSGNGRGPRGFPDSMAFAVATQLFGRQDHLVASIVRTQDQHCYPFTSRYLKFQTLTPSPISALFDRRAEELDWKLPGWTVLYTQTIATNLTLLRQYVLKTIDTIRELSTTLKSHNSTRGEIRFLQSYLSNAKQIAGTSNDPDHSGSRRLFWNTAYHKFLAVFAADTSK</sequence>
<dbReference type="AlphaFoldDB" id="A0AAN8RFM7"/>
<dbReference type="EMBL" id="JAVHNR010000001">
    <property type="protein sequence ID" value="KAK6355709.1"/>
    <property type="molecule type" value="Genomic_DNA"/>
</dbReference>
<evidence type="ECO:0000313" key="2">
    <source>
        <dbReference type="Proteomes" id="UP001313282"/>
    </source>
</evidence>
<proteinExistence type="predicted"/>
<evidence type="ECO:0000313" key="1">
    <source>
        <dbReference type="EMBL" id="KAK6355709.1"/>
    </source>
</evidence>
<reference evidence="1 2" key="1">
    <citation type="submission" date="2019-10" db="EMBL/GenBank/DDBJ databases">
        <authorList>
            <person name="Palmer J.M."/>
        </authorList>
    </citation>
    <scope>NUCLEOTIDE SEQUENCE [LARGE SCALE GENOMIC DNA]</scope>
    <source>
        <strain evidence="1 2">TWF718</strain>
    </source>
</reference>
<protein>
    <submittedName>
        <fullName evidence="1">Uncharacterized protein</fullName>
    </submittedName>
</protein>
<keyword evidence="2" id="KW-1185">Reference proteome</keyword>
<organism evidence="1 2">
    <name type="scientific">Orbilia javanica</name>
    <dbReference type="NCBI Taxonomy" id="47235"/>
    <lineage>
        <taxon>Eukaryota</taxon>
        <taxon>Fungi</taxon>
        <taxon>Dikarya</taxon>
        <taxon>Ascomycota</taxon>
        <taxon>Pezizomycotina</taxon>
        <taxon>Orbiliomycetes</taxon>
        <taxon>Orbiliales</taxon>
        <taxon>Orbiliaceae</taxon>
        <taxon>Orbilia</taxon>
    </lineage>
</organism>
<gene>
    <name evidence="1" type="ORF">TWF718_000102</name>
</gene>